<comment type="similarity">
    <text evidence="1 3">Belongs to the short-chain dehydrogenases/reductases (SDR) family.</text>
</comment>
<dbReference type="OrthoDB" id="9804774at2"/>
<sequence length="307" mass="32421">MSDIRFDGRVAIVTGAGTGLGKSHALELARRGAKVVVNDLGGSVSGEGGSLSAAESVVREITDAGGQAIAHGANVTRIAEVQDMVDQTLKTWGKVDILVNNAGILRDKSFSKMPLEDFQAVVDVHLIGSVNATKAVWEPMREAGYGRIAMTSSSSGIYGNFGQSNYGAAKMGVVGFMNVLHLEGQKYGIKVNTLSPTALTRMTEGLIPEEAAKLMTVESVTAGLVYLVSEDGPARTILCAGAGGYAATKIYETPGVYLAPEDQTPEKVAENFNKIVDPDGQQEFEQGGQQTFKFVEYAARHFGVKLG</sequence>
<dbReference type="RefSeq" id="WP_135943213.1">
    <property type="nucleotide sequence ID" value="NZ_BMEI01000001.1"/>
</dbReference>
<dbReference type="PRINTS" id="PR00080">
    <property type="entry name" value="SDRFAMILY"/>
</dbReference>
<dbReference type="InterPro" id="IPR002347">
    <property type="entry name" value="SDR_fam"/>
</dbReference>
<dbReference type="AlphaFoldDB" id="A0A4S2HE15"/>
<evidence type="ECO:0000313" key="5">
    <source>
        <dbReference type="EMBL" id="TGY94018.1"/>
    </source>
</evidence>
<dbReference type="Proteomes" id="UP000305451">
    <property type="component" value="Unassembled WGS sequence"/>
</dbReference>
<gene>
    <name evidence="5" type="ORF">E5162_01645</name>
</gene>
<evidence type="ECO:0000313" key="6">
    <source>
        <dbReference type="Proteomes" id="UP000305451"/>
    </source>
</evidence>
<feature type="domain" description="Ketoreductase" evidence="4">
    <location>
        <begin position="9"/>
        <end position="197"/>
    </location>
</feature>
<dbReference type="EMBL" id="SRXV01000001">
    <property type="protein sequence ID" value="TGY94018.1"/>
    <property type="molecule type" value="Genomic_DNA"/>
</dbReference>
<dbReference type="Gene3D" id="3.40.50.720">
    <property type="entry name" value="NAD(P)-binding Rossmann-like Domain"/>
    <property type="match status" value="2"/>
</dbReference>
<dbReference type="PRINTS" id="PR00081">
    <property type="entry name" value="GDHRDH"/>
</dbReference>
<protein>
    <submittedName>
        <fullName evidence="5">SDR family NAD(P)-dependent oxidoreductase</fullName>
    </submittedName>
</protein>
<reference evidence="5 6" key="1">
    <citation type="journal article" date="2013" name="Int. J. Syst. Evol. Microbiol.">
        <title>Marinicauda pacifica gen. nov., sp. nov., a prosthecate alphaproteobacterium of the family Hyphomonadaceae isolated from deep seawater.</title>
        <authorList>
            <person name="Zhang X.Y."/>
            <person name="Li G.W."/>
            <person name="Wang C.S."/>
            <person name="Zhang Y.J."/>
            <person name="Xu X.W."/>
            <person name="Li H."/>
            <person name="Liu A."/>
            <person name="Liu C."/>
            <person name="Xie B.B."/>
            <person name="Qin Q.L."/>
            <person name="Xu Z."/>
            <person name="Chen X.L."/>
            <person name="Zhou B.C."/>
            <person name="Zhang Y.Z."/>
        </authorList>
    </citation>
    <scope>NUCLEOTIDE SEQUENCE [LARGE SCALE GENOMIC DNA]</scope>
    <source>
        <strain evidence="5 6">P-1 km-3</strain>
    </source>
</reference>
<dbReference type="GO" id="GO:0016491">
    <property type="term" value="F:oxidoreductase activity"/>
    <property type="evidence" value="ECO:0007669"/>
    <property type="project" value="UniProtKB-KW"/>
</dbReference>
<keyword evidence="6" id="KW-1185">Reference proteome</keyword>
<evidence type="ECO:0000256" key="3">
    <source>
        <dbReference type="RuleBase" id="RU000363"/>
    </source>
</evidence>
<organism evidence="5 6">
    <name type="scientific">Marinicauda pacifica</name>
    <dbReference type="NCBI Taxonomy" id="1133559"/>
    <lineage>
        <taxon>Bacteria</taxon>
        <taxon>Pseudomonadati</taxon>
        <taxon>Pseudomonadota</taxon>
        <taxon>Alphaproteobacteria</taxon>
        <taxon>Maricaulales</taxon>
        <taxon>Maricaulaceae</taxon>
        <taxon>Marinicauda</taxon>
    </lineage>
</organism>
<dbReference type="Pfam" id="PF00106">
    <property type="entry name" value="adh_short"/>
    <property type="match status" value="1"/>
</dbReference>
<accession>A0A4S2HE15</accession>
<dbReference type="InterPro" id="IPR036291">
    <property type="entry name" value="NAD(P)-bd_dom_sf"/>
</dbReference>
<evidence type="ECO:0000259" key="4">
    <source>
        <dbReference type="SMART" id="SM00822"/>
    </source>
</evidence>
<dbReference type="InterPro" id="IPR051687">
    <property type="entry name" value="Peroxisomal_Beta-Oxidation"/>
</dbReference>
<dbReference type="PROSITE" id="PS00061">
    <property type="entry name" value="ADH_SHORT"/>
    <property type="match status" value="1"/>
</dbReference>
<name>A0A4S2HE15_9PROT</name>
<proteinExistence type="inferred from homology"/>
<dbReference type="InterPro" id="IPR057326">
    <property type="entry name" value="KR_dom"/>
</dbReference>
<dbReference type="SUPFAM" id="SSF51735">
    <property type="entry name" value="NAD(P)-binding Rossmann-fold domains"/>
    <property type="match status" value="1"/>
</dbReference>
<dbReference type="PANTHER" id="PTHR45024:SF2">
    <property type="entry name" value="SCP2 DOMAIN-CONTAINING PROTEIN"/>
    <property type="match status" value="1"/>
</dbReference>
<evidence type="ECO:0000256" key="1">
    <source>
        <dbReference type="ARBA" id="ARBA00006484"/>
    </source>
</evidence>
<keyword evidence="2" id="KW-0560">Oxidoreductase</keyword>
<comment type="caution">
    <text evidence="5">The sequence shown here is derived from an EMBL/GenBank/DDBJ whole genome shotgun (WGS) entry which is preliminary data.</text>
</comment>
<evidence type="ECO:0000256" key="2">
    <source>
        <dbReference type="ARBA" id="ARBA00023002"/>
    </source>
</evidence>
<dbReference type="PANTHER" id="PTHR45024">
    <property type="entry name" value="DEHYDROGENASES, SHORT CHAIN"/>
    <property type="match status" value="1"/>
</dbReference>
<dbReference type="SMART" id="SM00822">
    <property type="entry name" value="PKS_KR"/>
    <property type="match status" value="1"/>
</dbReference>
<dbReference type="InterPro" id="IPR020904">
    <property type="entry name" value="Sc_DH/Rdtase_CS"/>
</dbReference>